<keyword evidence="2" id="KW-1185">Reference proteome</keyword>
<sequence>MESKSTRCVAAVNDQEDKAQAKKLQKYDAKKYKPRLNKKLLKMFPDHIRRNHHAMGNAHAAATFGPLMNENSVAMQVSIPSERQRVHQQPPDLSAKDEVWTANYNTTETASDEASDTSRRSHCRALEQSN</sequence>
<dbReference type="EMBL" id="JYNV01000278">
    <property type="protein sequence ID" value="KZM20529.1"/>
    <property type="molecule type" value="Genomic_DNA"/>
</dbReference>
<dbReference type="Proteomes" id="UP000076837">
    <property type="component" value="Unassembled WGS sequence"/>
</dbReference>
<accession>A0A162ZC76</accession>
<comment type="caution">
    <text evidence="1">The sequence shown here is derived from an EMBL/GenBank/DDBJ whole genome shotgun (WGS) entry which is preliminary data.</text>
</comment>
<name>A0A162ZC76_DIDRA</name>
<protein>
    <submittedName>
        <fullName evidence="1">Uncharacterized protein</fullName>
    </submittedName>
</protein>
<evidence type="ECO:0000313" key="2">
    <source>
        <dbReference type="Proteomes" id="UP000076837"/>
    </source>
</evidence>
<organism evidence="1 2">
    <name type="scientific">Didymella rabiei</name>
    <name type="common">Chickpea ascochyta blight fungus</name>
    <name type="synonym">Mycosphaerella rabiei</name>
    <dbReference type="NCBI Taxonomy" id="5454"/>
    <lineage>
        <taxon>Eukaryota</taxon>
        <taxon>Fungi</taxon>
        <taxon>Dikarya</taxon>
        <taxon>Ascomycota</taxon>
        <taxon>Pezizomycotina</taxon>
        <taxon>Dothideomycetes</taxon>
        <taxon>Pleosporomycetidae</taxon>
        <taxon>Pleosporales</taxon>
        <taxon>Pleosporineae</taxon>
        <taxon>Didymellaceae</taxon>
        <taxon>Ascochyta</taxon>
    </lineage>
</organism>
<proteinExistence type="predicted"/>
<evidence type="ECO:0000313" key="1">
    <source>
        <dbReference type="EMBL" id="KZM20529.1"/>
    </source>
</evidence>
<dbReference type="AlphaFoldDB" id="A0A162ZC76"/>
<gene>
    <name evidence="1" type="ORF">ST47_g8334</name>
</gene>
<reference evidence="1 2" key="1">
    <citation type="journal article" date="2016" name="Sci. Rep.">
        <title>Draft genome sequencing and secretome analysis of fungal phytopathogen Ascochyta rabiei provides insight into the necrotrophic effector repertoire.</title>
        <authorList>
            <person name="Verma S."/>
            <person name="Gazara R.K."/>
            <person name="Nizam S."/>
            <person name="Parween S."/>
            <person name="Chattopadhyay D."/>
            <person name="Verma P.K."/>
        </authorList>
    </citation>
    <scope>NUCLEOTIDE SEQUENCE [LARGE SCALE GENOMIC DNA]</scope>
    <source>
        <strain evidence="1 2">ArDII</strain>
    </source>
</reference>